<keyword evidence="4 6" id="KW-1133">Transmembrane helix</keyword>
<name>A0A2Z2Q6G2_9HYPH</name>
<keyword evidence="3 6" id="KW-0812">Transmembrane</keyword>
<dbReference type="GO" id="GO:0022857">
    <property type="term" value="F:transmembrane transporter activity"/>
    <property type="evidence" value="ECO:0007669"/>
    <property type="project" value="InterPro"/>
</dbReference>
<feature type="transmembrane region" description="Helical" evidence="6">
    <location>
        <begin position="227"/>
        <end position="250"/>
    </location>
</feature>
<feature type="transmembrane region" description="Helical" evidence="6">
    <location>
        <begin position="380"/>
        <end position="404"/>
    </location>
</feature>
<organism evidence="7">
    <name type="scientific">Agrobacterium deltaense</name>
    <dbReference type="NCBI Taxonomy" id="1183412"/>
    <lineage>
        <taxon>Bacteria</taxon>
        <taxon>Pseudomonadati</taxon>
        <taxon>Pseudomonadota</taxon>
        <taxon>Alphaproteobacteria</taxon>
        <taxon>Hyphomicrobiales</taxon>
        <taxon>Rhizobiaceae</taxon>
        <taxon>Rhizobium/Agrobacterium group</taxon>
        <taxon>Agrobacterium</taxon>
    </lineage>
</organism>
<feature type="transmembrane region" description="Helical" evidence="6">
    <location>
        <begin position="256"/>
        <end position="279"/>
    </location>
</feature>
<geneLocation type="plasmid" evidence="7">
    <name>pTi_Tun176</name>
</geneLocation>
<comment type="subcellular location">
    <subcellularLocation>
        <location evidence="1">Cell membrane</location>
        <topology evidence="1">Multi-pass membrane protein</topology>
    </subcellularLocation>
</comment>
<reference evidence="7" key="1">
    <citation type="submission" date="2016-10" db="EMBL/GenBank/DDBJ databases">
        <title>Agrobacterium Ti plasmids: Classification based on T-DNA and Vir regions organization.</title>
        <authorList>
            <person name="Nabi N."/>
            <person name="Vial L."/>
            <person name="Ben Hafsa A."/>
            <person name="Chapulliot D."/>
            <person name="Berard A."/>
            <person name="Chauveau A."/>
            <person name="Le Paslier M.-C."/>
            <person name="Harzallah Skhiri F."/>
            <person name="Brunel D."/>
            <person name="Nesme X."/>
            <person name="Chaouachi M."/>
        </authorList>
    </citation>
    <scope>NUCLEOTIDE SEQUENCE</scope>
    <source>
        <strain evidence="7">Tun176</strain>
        <plasmid evidence="7">pTi_Tun176</plasmid>
    </source>
</reference>
<evidence type="ECO:0000256" key="4">
    <source>
        <dbReference type="ARBA" id="ARBA00022989"/>
    </source>
</evidence>
<keyword evidence="2" id="KW-1003">Cell membrane</keyword>
<dbReference type="PANTHER" id="PTHR43124">
    <property type="entry name" value="PURINE EFFLUX PUMP PBUE"/>
    <property type="match status" value="1"/>
</dbReference>
<feature type="transmembrane region" description="Helical" evidence="6">
    <location>
        <begin position="317"/>
        <end position="344"/>
    </location>
</feature>
<evidence type="ECO:0000256" key="2">
    <source>
        <dbReference type="ARBA" id="ARBA00022475"/>
    </source>
</evidence>
<keyword evidence="5 6" id="KW-0472">Membrane</keyword>
<feature type="transmembrane region" description="Helical" evidence="6">
    <location>
        <begin position="109"/>
        <end position="136"/>
    </location>
</feature>
<dbReference type="PANTHER" id="PTHR43124:SF3">
    <property type="entry name" value="CHLORAMPHENICOL EFFLUX PUMP RV0191"/>
    <property type="match status" value="1"/>
</dbReference>
<keyword evidence="7" id="KW-0614">Plasmid</keyword>
<feature type="transmembrane region" description="Helical" evidence="6">
    <location>
        <begin position="148"/>
        <end position="166"/>
    </location>
</feature>
<dbReference type="SUPFAM" id="SSF103473">
    <property type="entry name" value="MFS general substrate transporter"/>
    <property type="match status" value="1"/>
</dbReference>
<protein>
    <submittedName>
        <fullName evidence="7">MFS transporter</fullName>
    </submittedName>
</protein>
<evidence type="ECO:0000256" key="1">
    <source>
        <dbReference type="ARBA" id="ARBA00004651"/>
    </source>
</evidence>
<proteinExistence type="predicted"/>
<dbReference type="Pfam" id="PF07690">
    <property type="entry name" value="MFS_1"/>
    <property type="match status" value="1"/>
</dbReference>
<dbReference type="GO" id="GO:0005886">
    <property type="term" value="C:plasma membrane"/>
    <property type="evidence" value="ECO:0007669"/>
    <property type="project" value="UniProtKB-SubCell"/>
</dbReference>
<evidence type="ECO:0000313" key="7">
    <source>
        <dbReference type="EMBL" id="ASK48516.1"/>
    </source>
</evidence>
<dbReference type="InterPro" id="IPR050189">
    <property type="entry name" value="MFS_Efflux_Transporters"/>
</dbReference>
<dbReference type="Gene3D" id="1.20.1250.20">
    <property type="entry name" value="MFS general substrate transporter like domains"/>
    <property type="match status" value="1"/>
</dbReference>
<feature type="transmembrane region" description="Helical" evidence="6">
    <location>
        <begin position="20"/>
        <end position="39"/>
    </location>
</feature>
<feature type="transmembrane region" description="Helical" evidence="6">
    <location>
        <begin position="178"/>
        <end position="197"/>
    </location>
</feature>
<dbReference type="InterPro" id="IPR011701">
    <property type="entry name" value="MFS"/>
</dbReference>
<dbReference type="RefSeq" id="WP_172690452.1">
    <property type="nucleotide sequence ID" value="NZ_KY000069.1"/>
</dbReference>
<sequence length="414" mass="42820">MTAASRPTKVTSLPSSKISAGLVSALGLTQIIGYGTLYYSFSILAPGMAADLRLSLAEVFGVFSVSLFIGGLSATYIGKQMDRIGAATIMTTGSALAAMTLALCAWSPSIAIFAIAIILLEVSSGMVQYQAAFAALVESDPRTASRSITYLTLIGGFASTIFWPISATLTGYLSWREIYLVFAALNLFLCMPLHFWIRSLGKKAGEASHRPRETVIGAIPPHARRRAMVMVSFAFALLGFTLAAILAHMVPMLGSIGLGAAAVVIASLFGPAQVLSRLINMVFGKNLSPPGLAVLSAVLIVFGVLILLMTGNWLPGAVAFAICLGLGSGINSIAQGSLPLYLFGSDGYGAITGKMATARLAVGAGAPFVFAAAMENIGLSAALVANACLGAISIAAFVAVAASCRRADRHTSRP</sequence>
<feature type="transmembrane region" description="Helical" evidence="6">
    <location>
        <begin position="291"/>
        <end position="311"/>
    </location>
</feature>
<feature type="transmembrane region" description="Helical" evidence="6">
    <location>
        <begin position="59"/>
        <end position="77"/>
    </location>
</feature>
<dbReference type="InterPro" id="IPR036259">
    <property type="entry name" value="MFS_trans_sf"/>
</dbReference>
<dbReference type="NCBIfam" id="NF033733">
    <property type="entry name" value="MFS_ArsK"/>
    <property type="match status" value="1"/>
</dbReference>
<dbReference type="EMBL" id="KY000069">
    <property type="protein sequence ID" value="ASK48516.1"/>
    <property type="molecule type" value="Genomic_DNA"/>
</dbReference>
<accession>A0A2Z2Q6G2</accession>
<evidence type="ECO:0000256" key="5">
    <source>
        <dbReference type="ARBA" id="ARBA00023136"/>
    </source>
</evidence>
<evidence type="ECO:0000256" key="6">
    <source>
        <dbReference type="SAM" id="Phobius"/>
    </source>
</evidence>
<dbReference type="AlphaFoldDB" id="A0A2Z2Q6G2"/>
<evidence type="ECO:0000256" key="3">
    <source>
        <dbReference type="ARBA" id="ARBA00022692"/>
    </source>
</evidence>